<dbReference type="Gene3D" id="2.170.140.10">
    <property type="entry name" value="Chitin binding domain"/>
    <property type="match status" value="1"/>
</dbReference>
<dbReference type="InterPro" id="IPR036508">
    <property type="entry name" value="Chitin-bd_dom_sf"/>
</dbReference>
<dbReference type="SUPFAM" id="SSF57625">
    <property type="entry name" value="Invertebrate chitin-binding proteins"/>
    <property type="match status" value="1"/>
</dbReference>
<feature type="domain" description="Chitin-binding type-2" evidence="1">
    <location>
        <begin position="1"/>
        <end position="54"/>
    </location>
</feature>
<dbReference type="GO" id="GO:0005576">
    <property type="term" value="C:extracellular region"/>
    <property type="evidence" value="ECO:0007669"/>
    <property type="project" value="InterPro"/>
</dbReference>
<gene>
    <name evidence="2" type="ORF">NQ314_002762</name>
</gene>
<name>A0AAV8ZQ85_9CUCU</name>
<dbReference type="Proteomes" id="UP001162156">
    <property type="component" value="Unassembled WGS sequence"/>
</dbReference>
<accession>A0AAV8ZQ85</accession>
<dbReference type="PROSITE" id="PS50940">
    <property type="entry name" value="CHIT_BIND_II"/>
    <property type="match status" value="1"/>
</dbReference>
<evidence type="ECO:0000313" key="2">
    <source>
        <dbReference type="EMBL" id="KAJ8967643.1"/>
    </source>
</evidence>
<comment type="caution">
    <text evidence="2">The sequence shown here is derived from an EMBL/GenBank/DDBJ whole genome shotgun (WGS) entry which is preliminary data.</text>
</comment>
<keyword evidence="3" id="KW-1185">Reference proteome</keyword>
<organism evidence="2 3">
    <name type="scientific">Rhamnusium bicolor</name>
    <dbReference type="NCBI Taxonomy" id="1586634"/>
    <lineage>
        <taxon>Eukaryota</taxon>
        <taxon>Metazoa</taxon>
        <taxon>Ecdysozoa</taxon>
        <taxon>Arthropoda</taxon>
        <taxon>Hexapoda</taxon>
        <taxon>Insecta</taxon>
        <taxon>Pterygota</taxon>
        <taxon>Neoptera</taxon>
        <taxon>Endopterygota</taxon>
        <taxon>Coleoptera</taxon>
        <taxon>Polyphaga</taxon>
        <taxon>Cucujiformia</taxon>
        <taxon>Chrysomeloidea</taxon>
        <taxon>Cerambycidae</taxon>
        <taxon>Lepturinae</taxon>
        <taxon>Rhagiini</taxon>
        <taxon>Rhamnusium</taxon>
    </lineage>
</organism>
<dbReference type="InterPro" id="IPR002557">
    <property type="entry name" value="Chitin-bd_dom"/>
</dbReference>
<proteinExistence type="predicted"/>
<dbReference type="AlphaFoldDB" id="A0AAV8ZQ85"/>
<evidence type="ECO:0000313" key="3">
    <source>
        <dbReference type="Proteomes" id="UP001162156"/>
    </source>
</evidence>
<reference evidence="2" key="1">
    <citation type="journal article" date="2023" name="Insect Mol. Biol.">
        <title>Genome sequencing provides insights into the evolution of gene families encoding plant cell wall-degrading enzymes in longhorned beetles.</title>
        <authorList>
            <person name="Shin N.R."/>
            <person name="Okamura Y."/>
            <person name="Kirsch R."/>
            <person name="Pauchet Y."/>
        </authorList>
    </citation>
    <scope>NUCLEOTIDE SEQUENCE</scope>
    <source>
        <strain evidence="2">RBIC_L_NR</strain>
    </source>
</reference>
<sequence length="59" mass="6828">MSRPAHKMWTSDDCSKYFLCLEGEVFEFRCSTGLLFDVNRQICDFKLNVDNCDITAGKQ</sequence>
<dbReference type="SMART" id="SM00494">
    <property type="entry name" value="ChtBD2"/>
    <property type="match status" value="1"/>
</dbReference>
<protein>
    <recommendedName>
        <fullName evidence="1">Chitin-binding type-2 domain-containing protein</fullName>
    </recommendedName>
</protein>
<dbReference type="GO" id="GO:0008061">
    <property type="term" value="F:chitin binding"/>
    <property type="evidence" value="ECO:0007669"/>
    <property type="project" value="InterPro"/>
</dbReference>
<evidence type="ECO:0000259" key="1">
    <source>
        <dbReference type="PROSITE" id="PS50940"/>
    </source>
</evidence>
<dbReference type="Pfam" id="PF01607">
    <property type="entry name" value="CBM_14"/>
    <property type="match status" value="1"/>
</dbReference>
<dbReference type="EMBL" id="JANEYF010000847">
    <property type="protein sequence ID" value="KAJ8967643.1"/>
    <property type="molecule type" value="Genomic_DNA"/>
</dbReference>